<evidence type="ECO:0000313" key="1">
    <source>
        <dbReference type="EMBL" id="AZS07355.1"/>
    </source>
</evidence>
<sequence>MSQKLVVAFPLYRQVSSGWLLTWLQMNKASVAGVVASEGVYITHAMEALTAMALKNYPDFDRLVVYEADMIPPVDAFERIASYGEGHDIVGSVYFKHVYPHEIMAWHQPEPPLFQPVSREEAQGMIDNPGLYEMGGVAMGLTSISRRVLENWDPEIPMWAPTPPLVGHDLHFCNEARKQGFKVWLDSALGCGHMSERPVGYADWAAADGSPAFRKRCESWQERSVLRIAELADNAPATVVGE</sequence>
<dbReference type="InterPro" id="IPR029044">
    <property type="entry name" value="Nucleotide-diphossugar_trans"/>
</dbReference>
<proteinExistence type="predicted"/>
<accession>A0A3S9UAM9</accession>
<dbReference type="Gene3D" id="3.90.550.40">
    <property type="match status" value="1"/>
</dbReference>
<dbReference type="Proteomes" id="UP000287876">
    <property type="component" value="Segment"/>
</dbReference>
<dbReference type="SUPFAM" id="SSF53448">
    <property type="entry name" value="Nucleotide-diphospho-sugar transferases"/>
    <property type="match status" value="1"/>
</dbReference>
<evidence type="ECO:0000313" key="2">
    <source>
        <dbReference type="Proteomes" id="UP000287876"/>
    </source>
</evidence>
<gene>
    <name evidence="1" type="primary">11</name>
    <name evidence="1" type="ORF">PBI_DUKE13_11</name>
</gene>
<name>A0A3S9UAM9_9CAUD</name>
<organism evidence="1 2">
    <name type="scientific">Mycobacterium phage Duke13</name>
    <dbReference type="NCBI Taxonomy" id="2499038"/>
    <lineage>
        <taxon>Viruses</taxon>
        <taxon>Duplodnaviria</taxon>
        <taxon>Heunggongvirae</taxon>
        <taxon>Uroviricota</taxon>
        <taxon>Caudoviricetes</taxon>
        <taxon>Omegavirus</taxon>
        <taxon>Omegavirus baka</taxon>
    </lineage>
</organism>
<protein>
    <submittedName>
        <fullName evidence="1">Glycosyltransferase</fullName>
    </submittedName>
</protein>
<dbReference type="EMBL" id="MK279849">
    <property type="protein sequence ID" value="AZS07355.1"/>
    <property type="molecule type" value="Genomic_DNA"/>
</dbReference>
<reference evidence="1 2" key="1">
    <citation type="submission" date="2018-12" db="EMBL/GenBank/DDBJ databases">
        <authorList>
            <person name="Betsko A.J."/>
            <person name="Stoner T.H."/>
            <person name="Garlena R.A."/>
            <person name="Russell D.A."/>
            <person name="Pope W.H."/>
            <person name="Jacobs-Sera D."/>
            <person name="Hatfull G.F."/>
        </authorList>
    </citation>
    <scope>NUCLEOTIDE SEQUENCE [LARGE SCALE GENOMIC DNA]</scope>
</reference>